<dbReference type="STRING" id="1518501.CQ10_22600"/>
<dbReference type="PIRSF" id="PIRSF018266">
    <property type="entry name" value="FecR"/>
    <property type="match status" value="1"/>
</dbReference>
<dbReference type="EMBL" id="LLXX01000236">
    <property type="protein sequence ID" value="KRQ90398.1"/>
    <property type="molecule type" value="Genomic_DNA"/>
</dbReference>
<gene>
    <name evidence="2" type="ORF">CP49_16480</name>
</gene>
<keyword evidence="3" id="KW-1185">Reference proteome</keyword>
<dbReference type="InterPro" id="IPR012373">
    <property type="entry name" value="Ferrdict_sens_TM"/>
</dbReference>
<dbReference type="GO" id="GO:0016989">
    <property type="term" value="F:sigma factor antagonist activity"/>
    <property type="evidence" value="ECO:0007669"/>
    <property type="project" value="TreeGrafter"/>
</dbReference>
<dbReference type="AlphaFoldDB" id="A0A0R3L442"/>
<comment type="caution">
    <text evidence="2">The sequence shown here is derived from an EMBL/GenBank/DDBJ whole genome shotgun (WGS) entry which is preliminary data.</text>
</comment>
<organism evidence="2 3">
    <name type="scientific">Bradyrhizobium valentinum</name>
    <dbReference type="NCBI Taxonomy" id="1518501"/>
    <lineage>
        <taxon>Bacteria</taxon>
        <taxon>Pseudomonadati</taxon>
        <taxon>Pseudomonadota</taxon>
        <taxon>Alphaproteobacteria</taxon>
        <taxon>Hyphomicrobiales</taxon>
        <taxon>Nitrobacteraceae</taxon>
        <taxon>Bradyrhizobium</taxon>
    </lineage>
</organism>
<proteinExistence type="predicted"/>
<dbReference type="Gene3D" id="2.60.120.1440">
    <property type="match status" value="1"/>
</dbReference>
<dbReference type="Gene3D" id="3.55.50.30">
    <property type="match status" value="1"/>
</dbReference>
<feature type="domain" description="FecR protein" evidence="1">
    <location>
        <begin position="120"/>
        <end position="214"/>
    </location>
</feature>
<protein>
    <recommendedName>
        <fullName evidence="1">FecR protein domain-containing protein</fullName>
    </recommendedName>
</protein>
<sequence length="325" mass="34238">MAGDIPDHPAVFLTRIDREAHDWVVRFAVGNASPADLDAFKEWSAQAGYAEAFARACRLWEAVGPAAEHMAGADAPEQKVHIGRRAFMGGALAASVAATTYVGARSPLGLWPSLSELAADYRTAPGEQRRIVLAGGPSIELNTRTSIALKASPDGGAERIELFGGEAAIVTRPEWRRAVEVIAGDGSVTATDAAFNMRYERDTVCTTCVVGAVEVAVGNRSVSLRPGTQVIYSGSGLGEAMTVDVGVVTAWKDGILVFRSTPLADAVAEINRYRSGRIIVTNTALGRRLFNARFSIANVDGVVAQIQQVFGASVTTLPGGIVLLS</sequence>
<dbReference type="Pfam" id="PF04773">
    <property type="entry name" value="FecR"/>
    <property type="match status" value="1"/>
</dbReference>
<evidence type="ECO:0000313" key="3">
    <source>
        <dbReference type="Proteomes" id="UP000051913"/>
    </source>
</evidence>
<dbReference type="PANTHER" id="PTHR30273">
    <property type="entry name" value="PERIPLASMIC SIGNAL SENSOR AND SIGMA FACTOR ACTIVATOR FECR-RELATED"/>
    <property type="match status" value="1"/>
</dbReference>
<evidence type="ECO:0000313" key="2">
    <source>
        <dbReference type="EMBL" id="KRQ90398.1"/>
    </source>
</evidence>
<evidence type="ECO:0000259" key="1">
    <source>
        <dbReference type="Pfam" id="PF04773"/>
    </source>
</evidence>
<accession>A0A0R3L442</accession>
<dbReference type="PANTHER" id="PTHR30273:SF2">
    <property type="entry name" value="PROTEIN FECR"/>
    <property type="match status" value="1"/>
</dbReference>
<name>A0A0R3L442_9BRAD</name>
<dbReference type="InterPro" id="IPR006860">
    <property type="entry name" value="FecR"/>
</dbReference>
<reference evidence="2 3" key="1">
    <citation type="submission" date="2014-03" db="EMBL/GenBank/DDBJ databases">
        <title>Bradyrhizobium valentinum sp. nov., isolated from effective nodules of Lupinus mariae-josephae, a lupine endemic of basic-lime soils in Eastern Spain.</title>
        <authorList>
            <person name="Duran D."/>
            <person name="Rey L."/>
            <person name="Navarro A."/>
            <person name="Busquets A."/>
            <person name="Imperial J."/>
            <person name="Ruiz-Argueso T."/>
        </authorList>
    </citation>
    <scope>NUCLEOTIDE SEQUENCE [LARGE SCALE GENOMIC DNA]</scope>
    <source>
        <strain evidence="2 3">LmjM3</strain>
    </source>
</reference>
<dbReference type="Proteomes" id="UP000051913">
    <property type="component" value="Unassembled WGS sequence"/>
</dbReference>